<feature type="coiled-coil region" evidence="7">
    <location>
        <begin position="236"/>
        <end position="263"/>
    </location>
</feature>
<evidence type="ECO:0000313" key="9">
    <source>
        <dbReference type="EMBL" id="MFD2598676.1"/>
    </source>
</evidence>
<comment type="catalytic activity">
    <reaction evidence="1">
        <text>ATP + protein L-histidine = ADP + protein N-phospho-L-histidine.</text>
        <dbReference type="EC" id="2.7.13.3"/>
    </reaction>
</comment>
<dbReference type="GO" id="GO:0005524">
    <property type="term" value="F:ATP binding"/>
    <property type="evidence" value="ECO:0007669"/>
    <property type="project" value="UniProtKB-KW"/>
</dbReference>
<dbReference type="PANTHER" id="PTHR24421:SF10">
    <property type="entry name" value="NITRATE_NITRITE SENSOR PROTEIN NARQ"/>
    <property type="match status" value="1"/>
</dbReference>
<keyword evidence="7" id="KW-0175">Coiled coil</keyword>
<dbReference type="InterPro" id="IPR003594">
    <property type="entry name" value="HATPase_dom"/>
</dbReference>
<reference evidence="10" key="1">
    <citation type="journal article" date="2019" name="Int. J. Syst. Evol. Microbiol.">
        <title>The Global Catalogue of Microorganisms (GCM) 10K type strain sequencing project: providing services to taxonomists for standard genome sequencing and annotation.</title>
        <authorList>
            <consortium name="The Broad Institute Genomics Platform"/>
            <consortium name="The Broad Institute Genome Sequencing Center for Infectious Disease"/>
            <person name="Wu L."/>
            <person name="Ma J."/>
        </authorList>
    </citation>
    <scope>NUCLEOTIDE SEQUENCE [LARGE SCALE GENOMIC DNA]</scope>
    <source>
        <strain evidence="10">KCTC 42248</strain>
    </source>
</reference>
<dbReference type="EMBL" id="JBHUMA010000006">
    <property type="protein sequence ID" value="MFD2598676.1"/>
    <property type="molecule type" value="Genomic_DNA"/>
</dbReference>
<gene>
    <name evidence="9" type="ORF">ACFSQ3_06895</name>
</gene>
<evidence type="ECO:0000313" key="10">
    <source>
        <dbReference type="Proteomes" id="UP001597393"/>
    </source>
</evidence>
<keyword evidence="9" id="KW-0067">ATP-binding</keyword>
<sequence length="490" mass="55627">MAIIERDAGDYFGAQESALQAREFLNENDSSHFPYITANYNTLGATSRSLEDYDQALLFFEETVKFSLDSANRKIALNNIALAHRNLENYGKADSIYQQILADQSISNKERARVLSNQANARWESDSSYFAVPQLLDALRIRLKEKDVRGQNASYAHLSDYYKSTKPDSALFYAQKQYQTAIKIKSPDAQVKALRRLIDSGCKDSVQYYFQTYAKLSDSLDNARSAAKNQFALIRYEVEKNKADNLRLQNDNTEKESRLFRQRVMTGSLTCLMLLFVGGGSFWYKKRKERLELEAAAKIKASKLETSKKVHDVVANGIYYVMSQIEYNPNMDKEQLLDSLDDMYNKSRNISHEAEEDEEVSTPDYHNALADKLKSFAKENRRVLLAGNEPSIWSHVGNNAKNEIREVLIELMVNMSKHSLAENVVVRFERDEKKLLIHYQDDGIGMAEHSKKGKGMENTVSRIKGIGGAITFVQEPGKGVKVTIQVPVAV</sequence>
<evidence type="ECO:0000259" key="8">
    <source>
        <dbReference type="Pfam" id="PF02518"/>
    </source>
</evidence>
<organism evidence="9 10">
    <name type="scientific">Sphingobacterium corticis</name>
    <dbReference type="NCBI Taxonomy" id="1812823"/>
    <lineage>
        <taxon>Bacteria</taxon>
        <taxon>Pseudomonadati</taxon>
        <taxon>Bacteroidota</taxon>
        <taxon>Sphingobacteriia</taxon>
        <taxon>Sphingobacteriales</taxon>
        <taxon>Sphingobacteriaceae</taxon>
        <taxon>Sphingobacterium</taxon>
    </lineage>
</organism>
<dbReference type="Pfam" id="PF02518">
    <property type="entry name" value="HATPase_c"/>
    <property type="match status" value="1"/>
</dbReference>
<evidence type="ECO:0000256" key="2">
    <source>
        <dbReference type="ARBA" id="ARBA00012438"/>
    </source>
</evidence>
<feature type="repeat" description="TPR" evidence="6">
    <location>
        <begin position="37"/>
        <end position="70"/>
    </location>
</feature>
<evidence type="ECO:0000256" key="6">
    <source>
        <dbReference type="PROSITE-ProRule" id="PRU00339"/>
    </source>
</evidence>
<evidence type="ECO:0000256" key="5">
    <source>
        <dbReference type="ARBA" id="ARBA00023012"/>
    </source>
</evidence>
<dbReference type="SUPFAM" id="SSF48452">
    <property type="entry name" value="TPR-like"/>
    <property type="match status" value="1"/>
</dbReference>
<keyword evidence="5" id="KW-0902">Two-component regulatory system</keyword>
<keyword evidence="4" id="KW-0418">Kinase</keyword>
<evidence type="ECO:0000256" key="3">
    <source>
        <dbReference type="ARBA" id="ARBA00022679"/>
    </source>
</evidence>
<dbReference type="PROSITE" id="PS50005">
    <property type="entry name" value="TPR"/>
    <property type="match status" value="1"/>
</dbReference>
<comment type="caution">
    <text evidence="9">The sequence shown here is derived from an EMBL/GenBank/DDBJ whole genome shotgun (WGS) entry which is preliminary data.</text>
</comment>
<dbReference type="PANTHER" id="PTHR24421">
    <property type="entry name" value="NITRATE/NITRITE SENSOR PROTEIN NARX-RELATED"/>
    <property type="match status" value="1"/>
</dbReference>
<keyword evidence="6" id="KW-0802">TPR repeat</keyword>
<dbReference type="InterPro" id="IPR011990">
    <property type="entry name" value="TPR-like_helical_dom_sf"/>
</dbReference>
<dbReference type="SUPFAM" id="SSF55874">
    <property type="entry name" value="ATPase domain of HSP90 chaperone/DNA topoisomerase II/histidine kinase"/>
    <property type="match status" value="1"/>
</dbReference>
<proteinExistence type="predicted"/>
<evidence type="ECO:0000256" key="7">
    <source>
        <dbReference type="SAM" id="Coils"/>
    </source>
</evidence>
<dbReference type="InterPro" id="IPR036890">
    <property type="entry name" value="HATPase_C_sf"/>
</dbReference>
<protein>
    <recommendedName>
        <fullName evidence="2">histidine kinase</fullName>
        <ecNumber evidence="2">2.7.13.3</ecNumber>
    </recommendedName>
</protein>
<dbReference type="RefSeq" id="WP_380868771.1">
    <property type="nucleotide sequence ID" value="NZ_JBHUMA010000006.1"/>
</dbReference>
<dbReference type="InterPro" id="IPR050482">
    <property type="entry name" value="Sensor_HK_TwoCompSys"/>
</dbReference>
<dbReference type="Gene3D" id="1.25.40.10">
    <property type="entry name" value="Tetratricopeptide repeat domain"/>
    <property type="match status" value="1"/>
</dbReference>
<feature type="domain" description="Histidine kinase/HSP90-like ATPase" evidence="8">
    <location>
        <begin position="402"/>
        <end position="488"/>
    </location>
</feature>
<keyword evidence="3" id="KW-0808">Transferase</keyword>
<dbReference type="EC" id="2.7.13.3" evidence="2"/>
<dbReference type="InterPro" id="IPR019734">
    <property type="entry name" value="TPR_rpt"/>
</dbReference>
<evidence type="ECO:0000256" key="1">
    <source>
        <dbReference type="ARBA" id="ARBA00000085"/>
    </source>
</evidence>
<evidence type="ECO:0000256" key="4">
    <source>
        <dbReference type="ARBA" id="ARBA00022777"/>
    </source>
</evidence>
<keyword evidence="10" id="KW-1185">Reference proteome</keyword>
<dbReference type="Gene3D" id="3.30.565.10">
    <property type="entry name" value="Histidine kinase-like ATPase, C-terminal domain"/>
    <property type="match status" value="1"/>
</dbReference>
<name>A0ABW5NIZ5_9SPHI</name>
<accession>A0ABW5NIZ5</accession>
<dbReference type="Proteomes" id="UP001597393">
    <property type="component" value="Unassembled WGS sequence"/>
</dbReference>
<keyword evidence="9" id="KW-0547">Nucleotide-binding</keyword>